<dbReference type="EMBL" id="CAJOBC010009043">
    <property type="protein sequence ID" value="CAF3977827.1"/>
    <property type="molecule type" value="Genomic_DNA"/>
</dbReference>
<gene>
    <name evidence="1" type="ORF">GPM918_LOCUS24349</name>
    <name evidence="2" type="ORF">SRO942_LOCUS24352</name>
</gene>
<protein>
    <submittedName>
        <fullName evidence="1">Uncharacterized protein</fullName>
    </submittedName>
</protein>
<dbReference type="Proteomes" id="UP000681722">
    <property type="component" value="Unassembled WGS sequence"/>
</dbReference>
<comment type="caution">
    <text evidence="1">The sequence shown here is derived from an EMBL/GenBank/DDBJ whole genome shotgun (WGS) entry which is preliminary data.</text>
</comment>
<accession>A0A814XGP8</accession>
<dbReference type="EMBL" id="CAJNOQ010009040">
    <property type="protein sequence ID" value="CAF1213794.1"/>
    <property type="molecule type" value="Genomic_DNA"/>
</dbReference>
<name>A0A814XGP8_9BILA</name>
<reference evidence="1" key="1">
    <citation type="submission" date="2021-02" db="EMBL/GenBank/DDBJ databases">
        <authorList>
            <person name="Nowell W R."/>
        </authorList>
    </citation>
    <scope>NUCLEOTIDE SEQUENCE</scope>
</reference>
<proteinExistence type="predicted"/>
<dbReference type="Proteomes" id="UP000663829">
    <property type="component" value="Unassembled WGS sequence"/>
</dbReference>
<evidence type="ECO:0000313" key="2">
    <source>
        <dbReference type="EMBL" id="CAF3977827.1"/>
    </source>
</evidence>
<keyword evidence="3" id="KW-1185">Reference proteome</keyword>
<dbReference type="OrthoDB" id="5984045at2759"/>
<organism evidence="1 3">
    <name type="scientific">Didymodactylos carnosus</name>
    <dbReference type="NCBI Taxonomy" id="1234261"/>
    <lineage>
        <taxon>Eukaryota</taxon>
        <taxon>Metazoa</taxon>
        <taxon>Spiralia</taxon>
        <taxon>Gnathifera</taxon>
        <taxon>Rotifera</taxon>
        <taxon>Eurotatoria</taxon>
        <taxon>Bdelloidea</taxon>
        <taxon>Philodinida</taxon>
        <taxon>Philodinidae</taxon>
        <taxon>Didymodactylos</taxon>
    </lineage>
</organism>
<evidence type="ECO:0000313" key="3">
    <source>
        <dbReference type="Proteomes" id="UP000663829"/>
    </source>
</evidence>
<evidence type="ECO:0000313" key="1">
    <source>
        <dbReference type="EMBL" id="CAF1213794.1"/>
    </source>
</evidence>
<dbReference type="AlphaFoldDB" id="A0A814XGP8"/>
<sequence length="143" mass="16826">MAKVKISETACGKLAAQFEGYSYRIERHQKESTHGNVGNMVVLVSLYRNLQNLGFQQEYVDDEAVRKYFRMISGIPFLPTHLAQSTYDEVVDSTPLRIRHKMQPFYHYFTNTWLNGQYAIQVWNVYGQDRRTNNDIESWHSKL</sequence>